<dbReference type="EnsemblProtists" id="EKX41505">
    <property type="protein sequence ID" value="EKX41505"/>
    <property type="gene ID" value="GUITHDRAFT_112478"/>
</dbReference>
<dbReference type="HOGENOM" id="CLU_293805_0_0_1"/>
<evidence type="ECO:0000313" key="5">
    <source>
        <dbReference type="Proteomes" id="UP000011087"/>
    </source>
</evidence>
<name>L1J089_GUITC</name>
<dbReference type="GeneID" id="17298182"/>
<evidence type="ECO:0000259" key="2">
    <source>
        <dbReference type="Pfam" id="PF08158"/>
    </source>
</evidence>
<dbReference type="KEGG" id="gtt:GUITHDRAFT_112478"/>
<reference evidence="3 5" key="1">
    <citation type="journal article" date="2012" name="Nature">
        <title>Algal genomes reveal evolutionary mosaicism and the fate of nucleomorphs.</title>
        <authorList>
            <consortium name="DOE Joint Genome Institute"/>
            <person name="Curtis B.A."/>
            <person name="Tanifuji G."/>
            <person name="Burki F."/>
            <person name="Gruber A."/>
            <person name="Irimia M."/>
            <person name="Maruyama S."/>
            <person name="Arias M.C."/>
            <person name="Ball S.G."/>
            <person name="Gile G.H."/>
            <person name="Hirakawa Y."/>
            <person name="Hopkins J.F."/>
            <person name="Kuo A."/>
            <person name="Rensing S.A."/>
            <person name="Schmutz J."/>
            <person name="Symeonidi A."/>
            <person name="Elias M."/>
            <person name="Eveleigh R.J."/>
            <person name="Herman E.K."/>
            <person name="Klute M.J."/>
            <person name="Nakayama T."/>
            <person name="Obornik M."/>
            <person name="Reyes-Prieto A."/>
            <person name="Armbrust E.V."/>
            <person name="Aves S.J."/>
            <person name="Beiko R.G."/>
            <person name="Coutinho P."/>
            <person name="Dacks J.B."/>
            <person name="Durnford D.G."/>
            <person name="Fast N.M."/>
            <person name="Green B.R."/>
            <person name="Grisdale C.J."/>
            <person name="Hempel F."/>
            <person name="Henrissat B."/>
            <person name="Hoppner M.P."/>
            <person name="Ishida K."/>
            <person name="Kim E."/>
            <person name="Koreny L."/>
            <person name="Kroth P.G."/>
            <person name="Liu Y."/>
            <person name="Malik S.B."/>
            <person name="Maier U.G."/>
            <person name="McRose D."/>
            <person name="Mock T."/>
            <person name="Neilson J.A."/>
            <person name="Onodera N.T."/>
            <person name="Poole A.M."/>
            <person name="Pritham E.J."/>
            <person name="Richards T.A."/>
            <person name="Rocap G."/>
            <person name="Roy S.W."/>
            <person name="Sarai C."/>
            <person name="Schaack S."/>
            <person name="Shirato S."/>
            <person name="Slamovits C.H."/>
            <person name="Spencer D.F."/>
            <person name="Suzuki S."/>
            <person name="Worden A.Z."/>
            <person name="Zauner S."/>
            <person name="Barry K."/>
            <person name="Bell C."/>
            <person name="Bharti A.K."/>
            <person name="Crow J.A."/>
            <person name="Grimwood J."/>
            <person name="Kramer R."/>
            <person name="Lindquist E."/>
            <person name="Lucas S."/>
            <person name="Salamov A."/>
            <person name="McFadden G.I."/>
            <person name="Lane C.E."/>
            <person name="Keeling P.J."/>
            <person name="Gray M.W."/>
            <person name="Grigoriev I.V."/>
            <person name="Archibald J.M."/>
        </authorList>
    </citation>
    <scope>NUCLEOTIDE SEQUENCE</scope>
    <source>
        <strain evidence="3 5">CCMP2712</strain>
    </source>
</reference>
<gene>
    <name evidence="3" type="ORF">GUITHDRAFT_112478</name>
</gene>
<evidence type="ECO:0000313" key="3">
    <source>
        <dbReference type="EMBL" id="EKX41505.1"/>
    </source>
</evidence>
<dbReference type="GO" id="GO:0000055">
    <property type="term" value="P:ribosomal large subunit export from nucleus"/>
    <property type="evidence" value="ECO:0007669"/>
    <property type="project" value="InterPro"/>
</dbReference>
<dbReference type="InterPro" id="IPR012977">
    <property type="entry name" value="SDA1_N"/>
</dbReference>
<feature type="compositionally biased region" description="Basic residues" evidence="1">
    <location>
        <begin position="1022"/>
        <end position="1034"/>
    </location>
</feature>
<feature type="region of interest" description="Disordered" evidence="1">
    <location>
        <begin position="1007"/>
        <end position="1034"/>
    </location>
</feature>
<dbReference type="InterPro" id="IPR027312">
    <property type="entry name" value="Sda1"/>
</dbReference>
<dbReference type="GO" id="GO:0042273">
    <property type="term" value="P:ribosomal large subunit biogenesis"/>
    <property type="evidence" value="ECO:0007669"/>
    <property type="project" value="InterPro"/>
</dbReference>
<organism evidence="3">
    <name type="scientific">Guillardia theta (strain CCMP2712)</name>
    <name type="common">Cryptophyte</name>
    <dbReference type="NCBI Taxonomy" id="905079"/>
    <lineage>
        <taxon>Eukaryota</taxon>
        <taxon>Cryptophyceae</taxon>
        <taxon>Pyrenomonadales</taxon>
        <taxon>Geminigeraceae</taxon>
        <taxon>Guillardia</taxon>
    </lineage>
</organism>
<dbReference type="Proteomes" id="UP000011087">
    <property type="component" value="Unassembled WGS sequence"/>
</dbReference>
<reference evidence="5" key="2">
    <citation type="submission" date="2012-11" db="EMBL/GenBank/DDBJ databases">
        <authorList>
            <person name="Kuo A."/>
            <person name="Curtis B.A."/>
            <person name="Tanifuji G."/>
            <person name="Burki F."/>
            <person name="Gruber A."/>
            <person name="Irimia M."/>
            <person name="Maruyama S."/>
            <person name="Arias M.C."/>
            <person name="Ball S.G."/>
            <person name="Gile G.H."/>
            <person name="Hirakawa Y."/>
            <person name="Hopkins J.F."/>
            <person name="Rensing S.A."/>
            <person name="Schmutz J."/>
            <person name="Symeonidi A."/>
            <person name="Elias M."/>
            <person name="Eveleigh R.J."/>
            <person name="Herman E.K."/>
            <person name="Klute M.J."/>
            <person name="Nakayama T."/>
            <person name="Obornik M."/>
            <person name="Reyes-Prieto A."/>
            <person name="Armbrust E.V."/>
            <person name="Aves S.J."/>
            <person name="Beiko R.G."/>
            <person name="Coutinho P."/>
            <person name="Dacks J.B."/>
            <person name="Durnford D.G."/>
            <person name="Fast N.M."/>
            <person name="Green B.R."/>
            <person name="Grisdale C."/>
            <person name="Hempe F."/>
            <person name="Henrissat B."/>
            <person name="Hoppner M.P."/>
            <person name="Ishida K.-I."/>
            <person name="Kim E."/>
            <person name="Koreny L."/>
            <person name="Kroth P.G."/>
            <person name="Liu Y."/>
            <person name="Malik S.-B."/>
            <person name="Maier U.G."/>
            <person name="McRose D."/>
            <person name="Mock T."/>
            <person name="Neilson J.A."/>
            <person name="Onodera N.T."/>
            <person name="Poole A.M."/>
            <person name="Pritham E.J."/>
            <person name="Richards T.A."/>
            <person name="Rocap G."/>
            <person name="Roy S.W."/>
            <person name="Sarai C."/>
            <person name="Schaack S."/>
            <person name="Shirato S."/>
            <person name="Slamovits C.H."/>
            <person name="Spencer D.F."/>
            <person name="Suzuki S."/>
            <person name="Worden A.Z."/>
            <person name="Zauner S."/>
            <person name="Barry K."/>
            <person name="Bell C."/>
            <person name="Bharti A.K."/>
            <person name="Crow J.A."/>
            <person name="Grimwood J."/>
            <person name="Kramer R."/>
            <person name="Lindquist E."/>
            <person name="Lucas S."/>
            <person name="Salamov A."/>
            <person name="McFadden G.I."/>
            <person name="Lane C.E."/>
            <person name="Keeling P.J."/>
            <person name="Gray M.W."/>
            <person name="Grigoriev I.V."/>
            <person name="Archibald J.M."/>
        </authorList>
    </citation>
    <scope>NUCLEOTIDE SEQUENCE</scope>
    <source>
        <strain evidence="5">CCMP2712</strain>
    </source>
</reference>
<evidence type="ECO:0000256" key="1">
    <source>
        <dbReference type="SAM" id="MobiDB-lite"/>
    </source>
</evidence>
<dbReference type="eggNOG" id="KOG2229">
    <property type="taxonomic scope" value="Eukaryota"/>
</dbReference>
<dbReference type="RefSeq" id="XP_005828485.1">
    <property type="nucleotide sequence ID" value="XM_005828428.1"/>
</dbReference>
<dbReference type="PANTHER" id="PTHR12730:SF0">
    <property type="entry name" value="PROTEIN SDA1 HOMOLOG"/>
    <property type="match status" value="1"/>
</dbReference>
<dbReference type="EMBL" id="JH993023">
    <property type="protein sequence ID" value="EKX41505.1"/>
    <property type="molecule type" value="Genomic_DNA"/>
</dbReference>
<proteinExistence type="predicted"/>
<feature type="region of interest" description="Disordered" evidence="1">
    <location>
        <begin position="933"/>
        <end position="992"/>
    </location>
</feature>
<sequence length="1034" mass="118465">MKPRTMSFQSVRSEVPGKEEAEDEYDVEKRTGAYDCLLGENVGKDHATFSPSVSWRWDSQLSPRALARSSNLTMQMSLIGSISPLALVLVACCVPTCTLRDYPVKENTCLLRLRGGKSTALGQRLQILHHHLKKDPEGYLPEVTSLMKKWNGFLAAWEEATGERHQELGELTIFLAHCTPKYHELLGDFPIQLLTIIDRNHTSMNSQLRIQFLQAATISGAQKAISVVEMCRVFFRMFYVPDKKVRTFLYANSLNAIKRLNAVKVNQEINRNLQRLLLPLLHGTDVRGGRIAIKMMVELHQRGMWNDAYAINMIGAACFSRQKSVRSAAIHFLLNSDVYNPEEDDFAGEEVVADDFGIHIPDEKEKRKRIKPTHLLLASKRKKKKLRKAFSEQHKEDMRIMREGRRKKKKINNGFTVIEQLHDPQSFAEKLLQMIKTWKTALKFDEKLLILDLLSRIMSVHQLILLDFYDFMSRFLQPSQEELHKVLAIIAQSVTSLTPPETISTLLKTIASNFIHDQSKMTSIAIGLNAIREICKRQPLGMDSDLLADLVDYNKEKEKSVVNAARSILKLFREVNPGLLRKKDRGKSFNKKGPPKYGEVRGQTRIDGIEILEDEDEEGGNGENDGGGEGKGRRGREARVYASAVCEFAEPVWSTKDEANSRHVQRSVSSEDIEFNTDIVDTYPSPSNFTFTVASFTKNLLEKAFGKKHVNVSLEHVRSERLKRIKESRFYSKALVTLDRKLNMSSSNNDNVFLFAKVGMKVREVWEEGEDRIGEITRLDPSRKTCDVRFSEGVSRGYPIGSRAHSLVYMGGTSEEEEEEEKKRKRKEEETKIERTDGAVSSLFNVMDCDAAEELISSDKSSEIVVDSDEPEEGDGDYLEESSGEDEEDEEDDEDEGENEEREPKVNSVKMKNKKIEARRILTPEDFEKIRTARGEQDDDFNTRLSGDALLAASRRKQTKAERMENCRTGRNNKKPKTIKRSRRNVDKTRRNTALYKITKQRRLEDRLRMESRRVNKEAERKRHKGHFHKLRRK</sequence>
<feature type="region of interest" description="Disordered" evidence="1">
    <location>
        <begin position="805"/>
        <end position="834"/>
    </location>
</feature>
<feature type="compositionally biased region" description="Basic and acidic residues" evidence="1">
    <location>
        <begin position="959"/>
        <end position="968"/>
    </location>
</feature>
<feature type="compositionally biased region" description="Polar residues" evidence="1">
    <location>
        <begin position="1"/>
        <end position="12"/>
    </location>
</feature>
<feature type="compositionally biased region" description="Acidic residues" evidence="1">
    <location>
        <begin position="866"/>
        <end position="901"/>
    </location>
</feature>
<accession>L1J089</accession>
<dbReference type="OrthoDB" id="2196187at2759"/>
<feature type="region of interest" description="Disordered" evidence="1">
    <location>
        <begin position="1"/>
        <end position="26"/>
    </location>
</feature>
<evidence type="ECO:0000313" key="4">
    <source>
        <dbReference type="EnsemblProtists" id="EKX41505"/>
    </source>
</evidence>
<dbReference type="PANTHER" id="PTHR12730">
    <property type="entry name" value="HSDA/SDA1-RELATED"/>
    <property type="match status" value="1"/>
</dbReference>
<dbReference type="PaxDb" id="55529-EKX41505"/>
<reference evidence="4" key="3">
    <citation type="submission" date="2016-03" db="UniProtKB">
        <authorList>
            <consortium name="EnsemblProtists"/>
        </authorList>
    </citation>
    <scope>IDENTIFICATION</scope>
</reference>
<dbReference type="Pfam" id="PF08158">
    <property type="entry name" value="SDA1_HEAT"/>
    <property type="match status" value="1"/>
</dbReference>
<dbReference type="STRING" id="905079.L1J089"/>
<feature type="region of interest" description="Disordered" evidence="1">
    <location>
        <begin position="854"/>
        <end position="913"/>
    </location>
</feature>
<dbReference type="GO" id="GO:0005730">
    <property type="term" value="C:nucleolus"/>
    <property type="evidence" value="ECO:0007669"/>
    <property type="project" value="TreeGrafter"/>
</dbReference>
<dbReference type="AlphaFoldDB" id="L1J089"/>
<keyword evidence="5" id="KW-1185">Reference proteome</keyword>
<protein>
    <recommendedName>
        <fullName evidence="2">SDA1 N-terminal domain-containing protein</fullName>
    </recommendedName>
</protein>
<feature type="compositionally biased region" description="Basic and acidic residues" evidence="1">
    <location>
        <begin position="1007"/>
        <end position="1021"/>
    </location>
</feature>
<feature type="region of interest" description="Disordered" evidence="1">
    <location>
        <begin position="612"/>
        <end position="635"/>
    </location>
</feature>
<feature type="domain" description="SDA1 N-terminal" evidence="2">
    <location>
        <begin position="174"/>
        <end position="557"/>
    </location>
</feature>
<feature type="compositionally biased region" description="Basic residues" evidence="1">
    <location>
        <begin position="971"/>
        <end position="983"/>
    </location>
</feature>